<dbReference type="PATRIC" id="fig|1171373.8.peg.2599"/>
<dbReference type="HOGENOM" id="CLU_006493_8_5_11"/>
<organism evidence="2 3">
    <name type="scientific">Acidipropionibacterium acidipropionici (strain ATCC 4875 / DSM 20272 / JCM 6432 / NBRC 12425 / NCIMB 8070 / 4)</name>
    <name type="common">Propionibacterium acidipropionici</name>
    <dbReference type="NCBI Taxonomy" id="1171373"/>
    <lineage>
        <taxon>Bacteria</taxon>
        <taxon>Bacillati</taxon>
        <taxon>Actinomycetota</taxon>
        <taxon>Actinomycetes</taxon>
        <taxon>Propionibacteriales</taxon>
        <taxon>Propionibacteriaceae</taxon>
        <taxon>Acidipropionibacterium</taxon>
    </lineage>
</organism>
<proteinExistence type="predicted"/>
<dbReference type="PANTHER" id="PTHR42839:SF2">
    <property type="entry name" value="ISOCHORISMATE SYNTHASE ENTC"/>
    <property type="match status" value="1"/>
</dbReference>
<dbReference type="Pfam" id="PF00425">
    <property type="entry name" value="Chorismate_bind"/>
    <property type="match status" value="1"/>
</dbReference>
<dbReference type="EMBL" id="CP003493">
    <property type="protein sequence ID" value="AFV90415.1"/>
    <property type="molecule type" value="Genomic_DNA"/>
</dbReference>
<dbReference type="PANTHER" id="PTHR42839">
    <property type="entry name" value="ISOCHORISMATE SYNTHASE ENTC"/>
    <property type="match status" value="1"/>
</dbReference>
<dbReference type="KEGG" id="pbo:PACID_26430"/>
<dbReference type="RefSeq" id="WP_015071312.1">
    <property type="nucleotide sequence ID" value="NC_019395.1"/>
</dbReference>
<dbReference type="SUPFAM" id="SSF56322">
    <property type="entry name" value="ADC synthase"/>
    <property type="match status" value="1"/>
</dbReference>
<evidence type="ECO:0000313" key="3">
    <source>
        <dbReference type="Proteomes" id="UP000000214"/>
    </source>
</evidence>
<dbReference type="InterPro" id="IPR005801">
    <property type="entry name" value="ADC_synthase"/>
</dbReference>
<sequence length="413" mass="44607">MIINPASTRLRARTVAIADPGPLEAYLTPTRSMCLVHGGQGVIGLGEVARFETDSPDAADVWWETFSAEIEDETEMPGVHGTGPIAFGSFAFDPDRSASPSVMIVPETVIGHRAGHSWVTQMSYDVVDADPPRIQAPPRRAPITSVAPGVIGEQRWRELAGQVQEILGEADLERVLLMRDTMVRTAQPIDPRWIVETLIRRQPDAWTYLVEGAVGVTSKLMVGDLDGLLRTRALTHGPTGDDPTGSQIFDALRGRGPIAAEHRRTVDWSAERIAPFCSAVRHSPYPGLVWAAEDRLLATDVTGAVLPDTRSLAVVGALHPAPFVSGLPPWKAADTLAEVEEVDRGRITGPLGWVDRDGDGEWVTDWRGAQIDGTDPNLAHVFTGQAVSRDDDITALSEELEAKVRATLAVVGL</sequence>
<dbReference type="InterPro" id="IPR015890">
    <property type="entry name" value="Chorismate_C"/>
</dbReference>
<dbReference type="Gene3D" id="3.60.120.10">
    <property type="entry name" value="Anthranilate synthase"/>
    <property type="match status" value="1"/>
</dbReference>
<dbReference type="GO" id="GO:0008909">
    <property type="term" value="F:isochorismate synthase activity"/>
    <property type="evidence" value="ECO:0007669"/>
    <property type="project" value="UniProtKB-EC"/>
</dbReference>
<evidence type="ECO:0000313" key="2">
    <source>
        <dbReference type="EMBL" id="AFV90415.1"/>
    </source>
</evidence>
<gene>
    <name evidence="2" type="ordered locus">PACID_26430</name>
</gene>
<keyword evidence="2" id="KW-0413">Isomerase</keyword>
<dbReference type="EC" id="5.4.4.2" evidence="2"/>
<feature type="domain" description="Chorismate-utilising enzyme C-terminal" evidence="1">
    <location>
        <begin position="153"/>
        <end position="403"/>
    </location>
</feature>
<name>K7SMK5_ACIA4</name>
<dbReference type="Proteomes" id="UP000000214">
    <property type="component" value="Chromosome"/>
</dbReference>
<dbReference type="STRING" id="1171373.PACID_26430"/>
<dbReference type="eggNOG" id="COG1169">
    <property type="taxonomic scope" value="Bacteria"/>
</dbReference>
<reference evidence="2 3" key="1">
    <citation type="journal article" date="2012" name="BMC Genomics">
        <title>The genome sequence of Propionibacterium acidipropionici provides insights into its biotechnological and industrial potential.</title>
        <authorList>
            <person name="Parizzi L.P."/>
            <person name="Grassi M.C."/>
            <person name="Llerena L.A."/>
            <person name="Carazzolle M.F."/>
            <person name="Queiroz V.L."/>
            <person name="Lunardi I."/>
            <person name="Zeidler A.F."/>
            <person name="Teixeira P.J."/>
            <person name="Mieczkowski P."/>
            <person name="Rincones J."/>
            <person name="Pereira G.A."/>
        </authorList>
    </citation>
    <scope>NUCLEOTIDE SEQUENCE [LARGE SCALE GENOMIC DNA]</scope>
    <source>
        <strain evidence="3">ATCC 4875 / DSM 20272 / JCM 6432 / NBRC 12425 / NCIMB 8070</strain>
    </source>
</reference>
<dbReference type="AlphaFoldDB" id="K7SMK5"/>
<accession>K7SMK5</accession>
<protein>
    <submittedName>
        <fullName evidence="2">Chorismate binding enzyme</fullName>
        <ecNumber evidence="2">5.4.4.2</ecNumber>
    </submittedName>
</protein>
<evidence type="ECO:0000259" key="1">
    <source>
        <dbReference type="Pfam" id="PF00425"/>
    </source>
</evidence>